<organism evidence="1 2">
    <name type="scientific">Aspergillus minisclerotigenes</name>
    <dbReference type="NCBI Taxonomy" id="656917"/>
    <lineage>
        <taxon>Eukaryota</taxon>
        <taxon>Fungi</taxon>
        <taxon>Dikarya</taxon>
        <taxon>Ascomycota</taxon>
        <taxon>Pezizomycotina</taxon>
        <taxon>Eurotiomycetes</taxon>
        <taxon>Eurotiomycetidae</taxon>
        <taxon>Eurotiales</taxon>
        <taxon>Aspergillaceae</taxon>
        <taxon>Aspergillus</taxon>
        <taxon>Aspergillus subgen. Circumdati</taxon>
    </lineage>
</organism>
<dbReference type="Proteomes" id="UP000326289">
    <property type="component" value="Unassembled WGS sequence"/>
</dbReference>
<protein>
    <submittedName>
        <fullName evidence="1">Uncharacterized protein</fullName>
    </submittedName>
</protein>
<dbReference type="EMBL" id="ML732776">
    <property type="protein sequence ID" value="KAB8276535.1"/>
    <property type="molecule type" value="Genomic_DNA"/>
</dbReference>
<proteinExistence type="predicted"/>
<name>A0A5N6JCI2_9EURO</name>
<dbReference type="AlphaFoldDB" id="A0A5N6JCI2"/>
<reference evidence="1 2" key="1">
    <citation type="submission" date="2019-04" db="EMBL/GenBank/DDBJ databases">
        <title>Fungal friends and foes A comparative genomics study of 23 Aspergillus species from section Flavi.</title>
        <authorList>
            <consortium name="DOE Joint Genome Institute"/>
            <person name="Kjaerbolling I."/>
            <person name="Vesth T.C."/>
            <person name="Frisvad J.C."/>
            <person name="Nybo J.L."/>
            <person name="Theobald S."/>
            <person name="Kildgaard S."/>
            <person name="Petersen T.I."/>
            <person name="Kuo A."/>
            <person name="Sato A."/>
            <person name="Lyhne E.K."/>
            <person name="Kogle M.E."/>
            <person name="Wiebenga A."/>
            <person name="Kun R.S."/>
            <person name="Lubbers R.J."/>
            <person name="Makela M.R."/>
            <person name="Barry K."/>
            <person name="Chovatia M."/>
            <person name="Clum A."/>
            <person name="Daum C."/>
            <person name="Haridas S."/>
            <person name="He G."/>
            <person name="LaButti K."/>
            <person name="Lipzen A."/>
            <person name="Mondo S."/>
            <person name="Pangilinan J."/>
            <person name="Riley R."/>
            <person name="Salamov A."/>
            <person name="Simmons B.A."/>
            <person name="Magnuson J.K."/>
            <person name="Henrissat B."/>
            <person name="Mortensen U.H."/>
            <person name="Larsen T.O."/>
            <person name="De vries R.P."/>
            <person name="Grigoriev I.V."/>
            <person name="Machida M."/>
            <person name="Baker S.E."/>
            <person name="Andersen M.R."/>
        </authorList>
    </citation>
    <scope>NUCLEOTIDE SEQUENCE [LARGE SCALE GENOMIC DNA]</scope>
    <source>
        <strain evidence="1 2">CBS 117635</strain>
    </source>
</reference>
<evidence type="ECO:0000313" key="2">
    <source>
        <dbReference type="Proteomes" id="UP000326289"/>
    </source>
</evidence>
<sequence length="72" mass="8065">MAGQTFRTLPCVCVAQNLVPSICCLGTTNQAHVTGTKFFFGLEMGQFHVWMDLGRNWNIGCCVYNQCSRPVY</sequence>
<accession>A0A5N6JCI2</accession>
<keyword evidence="2" id="KW-1185">Reference proteome</keyword>
<evidence type="ECO:0000313" key="1">
    <source>
        <dbReference type="EMBL" id="KAB8276535.1"/>
    </source>
</evidence>
<gene>
    <name evidence="1" type="ORF">BDV30DRAFT_206233</name>
</gene>